<evidence type="ECO:0000256" key="4">
    <source>
        <dbReference type="ARBA" id="ARBA00023015"/>
    </source>
</evidence>
<evidence type="ECO:0000256" key="6">
    <source>
        <dbReference type="ARBA" id="ARBA00023163"/>
    </source>
</evidence>
<dbReference type="GO" id="GO:0000981">
    <property type="term" value="F:DNA-binding transcription factor activity, RNA polymerase II-specific"/>
    <property type="evidence" value="ECO:0007669"/>
    <property type="project" value="InterPro"/>
</dbReference>
<name>A0A9N8ZIC3_FUNMO</name>
<keyword evidence="2" id="KW-0479">Metal-binding</keyword>
<protein>
    <submittedName>
        <fullName evidence="10">1887_t:CDS:1</fullName>
    </submittedName>
</protein>
<evidence type="ECO:0000256" key="5">
    <source>
        <dbReference type="ARBA" id="ARBA00023125"/>
    </source>
</evidence>
<dbReference type="PROSITE" id="PS50048">
    <property type="entry name" value="ZN2_CY6_FUNGAL_2"/>
    <property type="match status" value="1"/>
</dbReference>
<sequence length="937" mass="102222">MTKKNNGNSRLKVTTACQNCQRRKIKCSGEIPCTYCLKVERPCEPGKPGKKRGPPPGQEVIRSRSSRMETVYYSAIKDPQLKEQLRLYDVTPDTSTELSPIVEPQNDSDVTVSSDAGLSNTTTSTSPIHNVDSSNPIEVPSNPDEDSSDSADVPNEPINIIVISDSSDSSCSTMKGSSSPSDSSFDTVEVSVVPEVFTIPDDAIIPVKVSSIPEIPDIPVEVSLLPDDVSSNPVEVPSITVKVSSNPVEVSSEPAVEVFSNTVKGTSNPVEGSSNPVAVSSNPVEISPIPFKISTDPVKVSSNPPKSSSTSFRPTKASGSSKYSSKSRTKSYSRPIISYIPLSSKPIAFKSVAMTPVAMPYKPAGMPYDTSGNFYNPTIYPTGTSSSPSGSSSNKPTGISFDPSGISFGPAGISSEIATVTPELTRISSSSHNGNLSNPNEVSYSTVDSGLPFSIDKVSSNSGSSGNIENTEVESEIQKLAKGKLPEELELASLMACLREGEGQNTDKIQANNDLLLNLRDSKDSIDKVSVTRRHNKLRKIQPKPPQSIINNRERWNMKVPAQQAMKDSEQRATTEQQATKVTEQLVNDRQPQPENLVQDSENNEENKDNDHVPAMQELGAYEDNPPSSKHSLPFVTCLSNSRQELFENMQLSQIRDSRDTVPSHYATNKTNENLSTVWTKIPRTTTSLPSKSSLQSQVGTATRLPQSSFSKSSTESSGRMFTSSSTLTSMSMKPTEQNLQRGSITLPPLVPTVSYPDYSKPAKVSSELPFSKSDQVIPPLQPGLNVSWNRSIIPSMQTNVKVSSDKPKEPADGTFIKSVKQNERVDVTGVTLCTEKDDIIHDLTEQSQGSSSKSAQSESEKDTDELMNDTPEKVSSIKNRKKRRREHKGELSSSSYTRPINDRRRYQKPTRRITRNAAREALNTLPNDKKKYVRRR</sequence>
<evidence type="ECO:0000256" key="3">
    <source>
        <dbReference type="ARBA" id="ARBA00022833"/>
    </source>
</evidence>
<keyword evidence="11" id="KW-1185">Reference proteome</keyword>
<feature type="compositionally biased region" description="Low complexity" evidence="8">
    <location>
        <begin position="297"/>
        <end position="324"/>
    </location>
</feature>
<evidence type="ECO:0000256" key="2">
    <source>
        <dbReference type="ARBA" id="ARBA00022723"/>
    </source>
</evidence>
<comment type="caution">
    <text evidence="10">The sequence shown here is derived from an EMBL/GenBank/DDBJ whole genome shotgun (WGS) entry which is preliminary data.</text>
</comment>
<keyword evidence="4" id="KW-0805">Transcription regulation</keyword>
<feature type="compositionally biased region" description="Low complexity" evidence="8">
    <location>
        <begin position="708"/>
        <end position="733"/>
    </location>
</feature>
<feature type="domain" description="Zn(2)-C6 fungal-type" evidence="9">
    <location>
        <begin position="16"/>
        <end position="43"/>
    </location>
</feature>
<feature type="region of interest" description="Disordered" evidence="8">
    <location>
        <begin position="843"/>
        <end position="937"/>
    </location>
</feature>
<feature type="compositionally biased region" description="Polar residues" evidence="8">
    <location>
        <begin position="574"/>
        <end position="601"/>
    </location>
</feature>
<dbReference type="GO" id="GO:0003677">
    <property type="term" value="F:DNA binding"/>
    <property type="evidence" value="ECO:0007669"/>
    <property type="project" value="UniProtKB-KW"/>
</dbReference>
<evidence type="ECO:0000259" key="9">
    <source>
        <dbReference type="PROSITE" id="PS50048"/>
    </source>
</evidence>
<dbReference type="Proteomes" id="UP000789375">
    <property type="component" value="Unassembled WGS sequence"/>
</dbReference>
<feature type="region of interest" description="Disordered" evidence="8">
    <location>
        <begin position="561"/>
        <end position="611"/>
    </location>
</feature>
<proteinExistence type="predicted"/>
<gene>
    <name evidence="10" type="ORF">FMOSSE_LOCUS3822</name>
</gene>
<feature type="region of interest" description="Disordered" evidence="8">
    <location>
        <begin position="42"/>
        <end position="66"/>
    </location>
</feature>
<feature type="region of interest" description="Disordered" evidence="8">
    <location>
        <begin position="95"/>
        <end position="185"/>
    </location>
</feature>
<evidence type="ECO:0000256" key="8">
    <source>
        <dbReference type="SAM" id="MobiDB-lite"/>
    </source>
</evidence>
<reference evidence="10" key="1">
    <citation type="submission" date="2021-06" db="EMBL/GenBank/DDBJ databases">
        <authorList>
            <person name="Kallberg Y."/>
            <person name="Tangrot J."/>
            <person name="Rosling A."/>
        </authorList>
    </citation>
    <scope>NUCLEOTIDE SEQUENCE</scope>
    <source>
        <strain evidence="10">87-6 pot B 2015</strain>
    </source>
</reference>
<feature type="region of interest" description="Disordered" evidence="8">
    <location>
        <begin position="686"/>
        <end position="738"/>
    </location>
</feature>
<dbReference type="InterPro" id="IPR051615">
    <property type="entry name" value="Transcr_Regulatory_Elem"/>
</dbReference>
<feature type="compositionally biased region" description="Polar residues" evidence="8">
    <location>
        <begin position="686"/>
        <end position="707"/>
    </location>
</feature>
<organism evidence="10 11">
    <name type="scientific">Funneliformis mosseae</name>
    <name type="common">Endomycorrhizal fungus</name>
    <name type="synonym">Glomus mosseae</name>
    <dbReference type="NCBI Taxonomy" id="27381"/>
    <lineage>
        <taxon>Eukaryota</taxon>
        <taxon>Fungi</taxon>
        <taxon>Fungi incertae sedis</taxon>
        <taxon>Mucoromycota</taxon>
        <taxon>Glomeromycotina</taxon>
        <taxon>Glomeromycetes</taxon>
        <taxon>Glomerales</taxon>
        <taxon>Glomeraceae</taxon>
        <taxon>Funneliformis</taxon>
    </lineage>
</organism>
<dbReference type="InterPro" id="IPR036864">
    <property type="entry name" value="Zn2-C6_fun-type_DNA-bd_sf"/>
</dbReference>
<dbReference type="Pfam" id="PF00172">
    <property type="entry name" value="Zn_clus"/>
    <property type="match status" value="1"/>
</dbReference>
<dbReference type="CDD" id="cd00067">
    <property type="entry name" value="GAL4"/>
    <property type="match status" value="1"/>
</dbReference>
<dbReference type="SMART" id="SM00066">
    <property type="entry name" value="GAL4"/>
    <property type="match status" value="1"/>
</dbReference>
<evidence type="ECO:0000256" key="7">
    <source>
        <dbReference type="ARBA" id="ARBA00023242"/>
    </source>
</evidence>
<comment type="subcellular location">
    <subcellularLocation>
        <location evidence="1">Nucleus</location>
    </subcellularLocation>
</comment>
<dbReference type="PANTHER" id="PTHR31313">
    <property type="entry name" value="TY1 ENHANCER ACTIVATOR"/>
    <property type="match status" value="1"/>
</dbReference>
<dbReference type="GO" id="GO:0008270">
    <property type="term" value="F:zinc ion binding"/>
    <property type="evidence" value="ECO:0007669"/>
    <property type="project" value="InterPro"/>
</dbReference>
<evidence type="ECO:0000256" key="1">
    <source>
        <dbReference type="ARBA" id="ARBA00004123"/>
    </source>
</evidence>
<dbReference type="SUPFAM" id="SSF57701">
    <property type="entry name" value="Zn2/Cys6 DNA-binding domain"/>
    <property type="match status" value="1"/>
</dbReference>
<keyword evidence="3" id="KW-0862">Zinc</keyword>
<dbReference type="Gene3D" id="4.10.240.10">
    <property type="entry name" value="Zn(2)-C6 fungal-type DNA-binding domain"/>
    <property type="match status" value="1"/>
</dbReference>
<feature type="region of interest" description="Disordered" evidence="8">
    <location>
        <begin position="295"/>
        <end position="327"/>
    </location>
</feature>
<dbReference type="AlphaFoldDB" id="A0A9N8ZIC3"/>
<dbReference type="PANTHER" id="PTHR31313:SF81">
    <property type="entry name" value="TY1 ENHANCER ACTIVATOR"/>
    <property type="match status" value="1"/>
</dbReference>
<evidence type="ECO:0000313" key="10">
    <source>
        <dbReference type="EMBL" id="CAG8496783.1"/>
    </source>
</evidence>
<dbReference type="GO" id="GO:0005634">
    <property type="term" value="C:nucleus"/>
    <property type="evidence" value="ECO:0007669"/>
    <property type="project" value="UniProtKB-SubCell"/>
</dbReference>
<keyword evidence="6" id="KW-0804">Transcription</keyword>
<dbReference type="InterPro" id="IPR001138">
    <property type="entry name" value="Zn2Cys6_DnaBD"/>
</dbReference>
<feature type="compositionally biased region" description="Polar residues" evidence="8">
    <location>
        <begin position="105"/>
        <end position="136"/>
    </location>
</feature>
<accession>A0A9N8ZIC3</accession>
<feature type="compositionally biased region" description="Low complexity" evidence="8">
    <location>
        <begin position="846"/>
        <end position="858"/>
    </location>
</feature>
<dbReference type="EMBL" id="CAJVPP010000600">
    <property type="protein sequence ID" value="CAG8496783.1"/>
    <property type="molecule type" value="Genomic_DNA"/>
</dbReference>
<feature type="compositionally biased region" description="Low complexity" evidence="8">
    <location>
        <begin position="164"/>
        <end position="184"/>
    </location>
</feature>
<evidence type="ECO:0000313" key="11">
    <source>
        <dbReference type="Proteomes" id="UP000789375"/>
    </source>
</evidence>
<feature type="compositionally biased region" description="Basic residues" evidence="8">
    <location>
        <begin position="906"/>
        <end position="915"/>
    </location>
</feature>
<keyword evidence="5" id="KW-0238">DNA-binding</keyword>
<keyword evidence="7" id="KW-0539">Nucleus</keyword>